<protein>
    <submittedName>
        <fullName evidence="1">Uncharacterized protein</fullName>
    </submittedName>
</protein>
<dbReference type="EMBL" id="DSEU01000018">
    <property type="protein sequence ID" value="HEM66557.1"/>
    <property type="molecule type" value="Genomic_DNA"/>
</dbReference>
<accession>A0A7J2U2N1</accession>
<gene>
    <name evidence="1" type="ORF">ENO26_03150</name>
</gene>
<dbReference type="AlphaFoldDB" id="A0A7J2U2N1"/>
<comment type="caution">
    <text evidence="1">The sequence shown here is derived from an EMBL/GenBank/DDBJ whole genome shotgun (WGS) entry which is preliminary data.</text>
</comment>
<sequence>MPELKQVQIQVSEEYWRRKLEELGVKFDEVVMEILKEDYKRRSNPYEAAVNAISQYVYDLASRLFGLAEEINSDICEKKVLLALAKLEDIANDITLFVKDMRKVLPKARI</sequence>
<evidence type="ECO:0000313" key="1">
    <source>
        <dbReference type="EMBL" id="HEM66557.1"/>
    </source>
</evidence>
<reference evidence="1" key="1">
    <citation type="journal article" date="2020" name="mSystems">
        <title>Genome- and Community-Level Interaction Insights into Carbon Utilization and Element Cycling Functions of Hydrothermarchaeota in Hydrothermal Sediment.</title>
        <authorList>
            <person name="Zhou Z."/>
            <person name="Liu Y."/>
            <person name="Xu W."/>
            <person name="Pan J."/>
            <person name="Luo Z.H."/>
            <person name="Li M."/>
        </authorList>
    </citation>
    <scope>NUCLEOTIDE SEQUENCE [LARGE SCALE GENOMIC DNA]</scope>
    <source>
        <strain evidence="1">SpSt-125</strain>
    </source>
</reference>
<proteinExistence type="predicted"/>
<organism evidence="1">
    <name type="scientific">Ignisphaera aggregans</name>
    <dbReference type="NCBI Taxonomy" id="334771"/>
    <lineage>
        <taxon>Archaea</taxon>
        <taxon>Thermoproteota</taxon>
        <taxon>Thermoprotei</taxon>
        <taxon>Desulfurococcales</taxon>
        <taxon>Desulfurococcaceae</taxon>
        <taxon>Ignisphaera</taxon>
    </lineage>
</organism>
<name>A0A7J2U2N1_9CREN</name>